<sequence>MPLTIGGALNASFLLGKHIVRYAARPTCSTTNGDNGCVSKYLECDRKAGVCRPTLRVCDDDEGPNLETFCDSINCTSDWKPIEITIRADFLHEKPQCPQLCSNAVQLNVYSHGQRQRTVLLDDFGTNQTGIRLKVMTKPGLTSKLYVRDSCAKQCDCYFLTEGKYTACDQKSIYKWWRVNNKKDLLKQTTGGSNRTLFAFECGVAGSGR</sequence>
<protein>
    <submittedName>
        <fullName evidence="1">Uncharacterized protein</fullName>
    </submittedName>
</protein>
<keyword evidence="2" id="KW-1185">Reference proteome</keyword>
<proteinExistence type="predicted"/>
<reference evidence="1" key="1">
    <citation type="submission" date="2021-01" db="EMBL/GenBank/DDBJ databases">
        <authorList>
            <person name="Li R."/>
            <person name="Bekaert M."/>
        </authorList>
    </citation>
    <scope>NUCLEOTIDE SEQUENCE</scope>
    <source>
        <strain evidence="1">Farmed</strain>
    </source>
</reference>
<organism evidence="1 2">
    <name type="scientific">Acanthosepion pharaonis</name>
    <name type="common">Pharaoh cuttlefish</name>
    <name type="synonym">Sepia pharaonis</name>
    <dbReference type="NCBI Taxonomy" id="158019"/>
    <lineage>
        <taxon>Eukaryota</taxon>
        <taxon>Metazoa</taxon>
        <taxon>Spiralia</taxon>
        <taxon>Lophotrochozoa</taxon>
        <taxon>Mollusca</taxon>
        <taxon>Cephalopoda</taxon>
        <taxon>Coleoidea</taxon>
        <taxon>Decapodiformes</taxon>
        <taxon>Sepiida</taxon>
        <taxon>Sepiina</taxon>
        <taxon>Sepiidae</taxon>
        <taxon>Acanthosepion</taxon>
    </lineage>
</organism>
<dbReference type="EMBL" id="CAHIKZ030005478">
    <property type="protein sequence ID" value="CAE1326410.1"/>
    <property type="molecule type" value="Genomic_DNA"/>
</dbReference>
<accession>A0A812EIA7</accession>
<dbReference type="Proteomes" id="UP000597762">
    <property type="component" value="Unassembled WGS sequence"/>
</dbReference>
<comment type="caution">
    <text evidence="1">The sequence shown here is derived from an EMBL/GenBank/DDBJ whole genome shotgun (WGS) entry which is preliminary data.</text>
</comment>
<evidence type="ECO:0000313" key="2">
    <source>
        <dbReference type="Proteomes" id="UP000597762"/>
    </source>
</evidence>
<evidence type="ECO:0000313" key="1">
    <source>
        <dbReference type="EMBL" id="CAE1326410.1"/>
    </source>
</evidence>
<name>A0A812EIA7_ACAPH</name>
<dbReference type="AlphaFoldDB" id="A0A812EIA7"/>
<gene>
    <name evidence="1" type="ORF">SPHA_75960</name>
</gene>